<sequence length="1699" mass="187383">MSLASQSQQWYPTSVQVTVFQARNLRIKGKNGTNDAYAIIQVAKDKFSTSVVEKCVSPVWKEEATFDLPLFHRGNADRCTLYIIVMHRALVGLDKLLGQAVINLLELHENKSRNKTEWFKLVDKNGKTDKDRGEVLLDIQFMRNNITASMFDLSMQEKPRSHIGKLKDKIRGKKSGFSDSASAIVPSVSQVMTDSEEDGDAHAEPSGAKKKSKIKSLFGPKSNLQRNVSQSMSTLGTLPEKNSALSGSRSSGLNVDSPEAKKKFKFLTHKRTDSSDSRTSLGPFSLLNRSKQNVVEQSGVCINGSHVYAEETEPKTSTLSLPNSNQGSAEDVRPVLGRNPSDVSVDSLKGLSLPSYRAESRQKTQLEEDRQQAERVQEERARLEEQQRRREEQDKRKLEEERRKQLEEQQKKQEEEERRKQEEARRAEERRRQEDVKKSVEASNREEPTVTDRLSSLFGIGRKKEEHPAASQEEKRGVEDPPAPGSTNPFEEIPLSPEPQNPFGESSPQASQSLQNSTGFPNRTAKVFPVKPRFVAESIQGTPPFPSADPYIESHLPSSSTLNSTNPTLPSESSDMFSTLHSSLAPPNARRGSSDSLTSINEILDTESHGTSTSQKRQAPLLPGQKASAKHEVSPSLYSDRSQSTEAGKPKAAPRSLSSKTAATSGYLNPIAEVSDSKEKESSAFQSDKRPPLPLPDYEKLFPKKRHGIQGQVKWDKVISEVNLKQKKNRTDIDQNEMSIDGPDLNSGSIQVQDEKPDIFSRMTENQDQEEPFPVWKRTSITNKRPVVPPKPKLVTPPGSMTEKPNRFASRVFLTATPKVQNMDAPQAKSRILLDRETKVQNTDDGKGKDNSPKDMQNSTIVVSKDVVSQGDTKTPFKSSEDSSPVEPRQSSLNKAPIRNASNQETLGSVVIQKPQNEAKDTKVLEKVSGTKEIDEVFMTTNNADLFSGSIFLKTPTVTKPDLEEKAVQSPAKQLVVEPDPFPNNLFLSKDLVVDKSAEFQGDTKTPVKSTKESPIKPRQSSLNKAPIRTIPVQEKLGSMVTQKPQNEAKDTPMLEEVPGTEEVNEVSMTTNNADLFSGSIFLKTPTVTKPDFKERAVENSPVKEQVVELDSSPNDLFLSKDPVLVKDAESQGDTKTPVKSIKESPPVKPRQSSLNKAPIRTIPVQEKLGSMVTQKPQNEAKDTKVLEKVSGTKEIDEVFMTSNNADLFSGSIFLKTSTVTKPDLEEKAVQSPAKQLVVEPDPFPNNLFLSKDLVMDKNAESQDDAKTPVKSTEESPSIKPRQRSLNKAPIRTIPVQEKLGSMVTQKPQNEAKDSKILEKVSGSEEINEESTTMTKGTDLFSDSIFVKTNVSKLGCEEKAEESPAKWPIVEPDPFPNDVFLSKDPWALPLESKNKSEQRMSEEDLEKIFSSNEVDPFTGFVHNESAKFPEPKIEMTGKTNAEQSSGAQSDSFTKKKAPPVPVNAANADKITTEHLFKLKPKVTTLSTGEPKMETHIQNLGSPAKRESAVFQSKKTLVAANPIPSASSPVFSSLISPEPQMSATEEGTAQHGVTSGGKTLLRAWVTPSESQSVSVQNSSGGGAIGKMGEPASSLRRPHPVKPLGSESLISASTVQGRDSKPTETHEPVLRKPKVIASESGPYSQLTQEELITLVVKQQAEISKKDAKILELEEYIDNLLVRVIDEKPSILMSMPTSKKAF</sequence>
<dbReference type="Pfam" id="PF09457">
    <property type="entry name" value="RBD-FIP"/>
    <property type="match status" value="1"/>
</dbReference>
<evidence type="ECO:0000256" key="1">
    <source>
        <dbReference type="ARBA" id="ARBA00004172"/>
    </source>
</evidence>
<feature type="region of interest" description="Disordered" evidence="6">
    <location>
        <begin position="729"/>
        <end position="751"/>
    </location>
</feature>
<dbReference type="GO" id="GO:0045055">
    <property type="term" value="P:regulated exocytosis"/>
    <property type="evidence" value="ECO:0007669"/>
    <property type="project" value="TreeGrafter"/>
</dbReference>
<evidence type="ECO:0000256" key="6">
    <source>
        <dbReference type="SAM" id="MobiDB-lite"/>
    </source>
</evidence>
<feature type="compositionally biased region" description="Polar residues" evidence="6">
    <location>
        <begin position="1437"/>
        <end position="1451"/>
    </location>
</feature>
<feature type="region of interest" description="Disordered" evidence="6">
    <location>
        <begin position="999"/>
        <end position="1062"/>
    </location>
</feature>
<dbReference type="GeneID" id="111838544"/>
<feature type="compositionally biased region" description="Polar residues" evidence="6">
    <location>
        <begin position="636"/>
        <end position="646"/>
    </location>
</feature>
<dbReference type="OrthoDB" id="8956628at2759"/>
<keyword evidence="5" id="KW-0653">Protein transport</keyword>
<dbReference type="SUPFAM" id="SSF144270">
    <property type="entry name" value="Eferin C-derminal domain-like"/>
    <property type="match status" value="1"/>
</dbReference>
<feature type="compositionally biased region" description="Polar residues" evidence="6">
    <location>
        <begin position="656"/>
        <end position="667"/>
    </location>
</feature>
<keyword evidence="2" id="KW-0813">Transport</keyword>
<feature type="compositionally biased region" description="Basic and acidic residues" evidence="6">
    <location>
        <begin position="1310"/>
        <end position="1323"/>
    </location>
</feature>
<dbReference type="GO" id="GO:0015031">
    <property type="term" value="P:protein transport"/>
    <property type="evidence" value="ECO:0007669"/>
    <property type="project" value="UniProtKB-KW"/>
</dbReference>
<dbReference type="SUPFAM" id="SSF49562">
    <property type="entry name" value="C2 domain (Calcium/lipid-binding domain, CaLB)"/>
    <property type="match status" value="1"/>
</dbReference>
<feature type="region of interest" description="Disordered" evidence="6">
    <location>
        <begin position="191"/>
        <end position="289"/>
    </location>
</feature>
<dbReference type="PROSITE" id="PS51511">
    <property type="entry name" value="FIP_RBD"/>
    <property type="match status" value="1"/>
</dbReference>
<dbReference type="KEGG" id="pki:111838544"/>
<dbReference type="InterPro" id="IPR000008">
    <property type="entry name" value="C2_dom"/>
</dbReference>
<reference evidence="9" key="2">
    <citation type="submission" date="2025-09" db="UniProtKB">
        <authorList>
            <consortium name="Ensembl"/>
        </authorList>
    </citation>
    <scope>IDENTIFICATION</scope>
</reference>
<feature type="compositionally biased region" description="Polar residues" evidence="6">
    <location>
        <begin position="243"/>
        <end position="254"/>
    </location>
</feature>
<feature type="compositionally biased region" description="Polar residues" evidence="6">
    <location>
        <begin position="315"/>
        <end position="328"/>
    </location>
</feature>
<feature type="compositionally biased region" description="Low complexity" evidence="6">
    <location>
        <begin position="1567"/>
        <end position="1577"/>
    </location>
</feature>
<feature type="compositionally biased region" description="Basic and acidic residues" evidence="6">
    <location>
        <begin position="832"/>
        <end position="853"/>
    </location>
</feature>
<feature type="region of interest" description="Disordered" evidence="6">
    <location>
        <begin position="311"/>
        <end position="525"/>
    </location>
</feature>
<dbReference type="Ensembl" id="ENSPKIT00000004304.1">
    <property type="protein sequence ID" value="ENSPKIP00000023617.1"/>
    <property type="gene ID" value="ENSPKIG00000007173.1"/>
</dbReference>
<dbReference type="Gene3D" id="1.20.5.2440">
    <property type="match status" value="1"/>
</dbReference>
<reference evidence="9" key="1">
    <citation type="submission" date="2025-08" db="UniProtKB">
        <authorList>
            <consortium name="Ensembl"/>
        </authorList>
    </citation>
    <scope>IDENTIFICATION</scope>
</reference>
<feature type="region of interest" description="Disordered" evidence="6">
    <location>
        <begin position="1249"/>
        <end position="1335"/>
    </location>
</feature>
<proteinExistence type="predicted"/>
<dbReference type="CDD" id="cd08682">
    <property type="entry name" value="C2_Rab11-FIP_classI"/>
    <property type="match status" value="1"/>
</dbReference>
<feature type="region of interest" description="Disordered" evidence="6">
    <location>
        <begin position="764"/>
        <end position="915"/>
    </location>
</feature>
<dbReference type="RefSeq" id="XP_023657386.1">
    <property type="nucleotide sequence ID" value="XM_023801618.2"/>
</dbReference>
<evidence type="ECO:0000313" key="9">
    <source>
        <dbReference type="Ensembl" id="ENSPKIP00000023617.1"/>
    </source>
</evidence>
<feature type="region of interest" description="Disordered" evidence="6">
    <location>
        <begin position="538"/>
        <end position="704"/>
    </location>
</feature>
<feature type="compositionally biased region" description="Polar residues" evidence="6">
    <location>
        <begin position="572"/>
        <end position="582"/>
    </location>
</feature>
<dbReference type="CTD" id="553374"/>
<feature type="compositionally biased region" description="Polar residues" evidence="6">
    <location>
        <begin position="1523"/>
        <end position="1556"/>
    </location>
</feature>
<evidence type="ECO:0000313" key="10">
    <source>
        <dbReference type="Proteomes" id="UP000261540"/>
    </source>
</evidence>
<feature type="compositionally biased region" description="Low complexity" evidence="6">
    <location>
        <begin position="556"/>
        <end position="571"/>
    </location>
</feature>
<feature type="region of interest" description="Disordered" evidence="6">
    <location>
        <begin position="1096"/>
        <end position="1160"/>
    </location>
</feature>
<feature type="compositionally biased region" description="Polar residues" evidence="6">
    <location>
        <begin position="222"/>
        <end position="236"/>
    </location>
</feature>
<dbReference type="SMART" id="SM00239">
    <property type="entry name" value="C2"/>
    <property type="match status" value="1"/>
</dbReference>
<evidence type="ECO:0000256" key="5">
    <source>
        <dbReference type="ARBA" id="ARBA00022927"/>
    </source>
</evidence>
<keyword evidence="10" id="KW-1185">Reference proteome</keyword>
<feature type="compositionally biased region" description="Polar residues" evidence="6">
    <location>
        <begin position="889"/>
        <end position="907"/>
    </location>
</feature>
<name>A0A3B3RYT6_9TELE</name>
<dbReference type="PROSITE" id="PS50004">
    <property type="entry name" value="C2"/>
    <property type="match status" value="1"/>
</dbReference>
<evidence type="ECO:0000256" key="2">
    <source>
        <dbReference type="ARBA" id="ARBA00022448"/>
    </source>
</evidence>
<dbReference type="InterPro" id="IPR037789">
    <property type="entry name" value="FIP_classI"/>
</dbReference>
<dbReference type="GO" id="GO:0031267">
    <property type="term" value="F:small GTPase binding"/>
    <property type="evidence" value="ECO:0007669"/>
    <property type="project" value="InterPro"/>
</dbReference>
<dbReference type="Pfam" id="PF00168">
    <property type="entry name" value="C2"/>
    <property type="match status" value="1"/>
</dbReference>
<feature type="region of interest" description="Disordered" evidence="6">
    <location>
        <begin position="1427"/>
        <end position="1468"/>
    </location>
</feature>
<feature type="region of interest" description="Disordered" evidence="6">
    <location>
        <begin position="1521"/>
        <end position="1640"/>
    </location>
</feature>
<feature type="compositionally biased region" description="Basic and acidic residues" evidence="6">
    <location>
        <begin position="358"/>
        <end position="450"/>
    </location>
</feature>
<feature type="compositionally biased region" description="Basic and acidic residues" evidence="6">
    <location>
        <begin position="462"/>
        <end position="479"/>
    </location>
</feature>
<dbReference type="InterPro" id="IPR035892">
    <property type="entry name" value="C2_domain_sf"/>
</dbReference>
<feature type="compositionally biased region" description="Polar residues" evidence="6">
    <location>
        <begin position="503"/>
        <end position="521"/>
    </location>
</feature>
<dbReference type="FunFam" id="2.60.40.150:FF:000070">
    <property type="entry name" value="rab11 family-interacting protein 2 isoform X1"/>
    <property type="match status" value="1"/>
</dbReference>
<feature type="compositionally biased region" description="Basic and acidic residues" evidence="6">
    <location>
        <begin position="1254"/>
        <end position="1274"/>
    </location>
</feature>
<feature type="compositionally biased region" description="Basic and acidic residues" evidence="6">
    <location>
        <begin position="675"/>
        <end position="702"/>
    </location>
</feature>
<dbReference type="PANTHER" id="PTHR15746">
    <property type="entry name" value="RAB11-RELATED"/>
    <property type="match status" value="1"/>
</dbReference>
<feature type="compositionally biased region" description="Polar residues" evidence="6">
    <location>
        <begin position="277"/>
        <end position="289"/>
    </location>
</feature>
<dbReference type="STRING" id="1676925.ENSPKIP00000023617"/>
<evidence type="ECO:0000256" key="4">
    <source>
        <dbReference type="ARBA" id="ARBA00022753"/>
    </source>
</evidence>
<evidence type="ECO:0000256" key="3">
    <source>
        <dbReference type="ARBA" id="ARBA00022553"/>
    </source>
</evidence>
<keyword evidence="3" id="KW-0597">Phosphoprotein</keyword>
<feature type="domain" description="FIP-RBD" evidence="8">
    <location>
        <begin position="1630"/>
        <end position="1692"/>
    </location>
</feature>
<organism evidence="9 10">
    <name type="scientific">Paramormyrops kingsleyae</name>
    <dbReference type="NCBI Taxonomy" id="1676925"/>
    <lineage>
        <taxon>Eukaryota</taxon>
        <taxon>Metazoa</taxon>
        <taxon>Chordata</taxon>
        <taxon>Craniata</taxon>
        <taxon>Vertebrata</taxon>
        <taxon>Euteleostomi</taxon>
        <taxon>Actinopterygii</taxon>
        <taxon>Neopterygii</taxon>
        <taxon>Teleostei</taxon>
        <taxon>Osteoglossocephala</taxon>
        <taxon>Osteoglossomorpha</taxon>
        <taxon>Osteoglossiformes</taxon>
        <taxon>Mormyridae</taxon>
        <taxon>Paramormyrops</taxon>
    </lineage>
</organism>
<dbReference type="GO" id="GO:0055037">
    <property type="term" value="C:recycling endosome"/>
    <property type="evidence" value="ECO:0007669"/>
    <property type="project" value="UniProtKB-SubCell"/>
</dbReference>
<feature type="compositionally biased region" description="Polar residues" evidence="6">
    <location>
        <begin position="1606"/>
        <end position="1615"/>
    </location>
</feature>
<dbReference type="InterPro" id="IPR019018">
    <property type="entry name" value="Rab-bd_FIP-RBD"/>
</dbReference>
<comment type="subcellular location">
    <subcellularLocation>
        <location evidence="1">Recycling endosome</location>
    </subcellularLocation>
</comment>
<dbReference type="Proteomes" id="UP000261540">
    <property type="component" value="Unplaced"/>
</dbReference>
<protein>
    <submittedName>
        <fullName evidence="9">Rab11 family-interacting protein 2-like</fullName>
    </submittedName>
</protein>
<keyword evidence="4" id="KW-0967">Endosome</keyword>
<evidence type="ECO:0000259" key="8">
    <source>
        <dbReference type="PROSITE" id="PS51511"/>
    </source>
</evidence>
<feature type="domain" description="C2" evidence="7">
    <location>
        <begin position="1"/>
        <end position="119"/>
    </location>
</feature>
<dbReference type="Gene3D" id="2.60.40.150">
    <property type="entry name" value="C2 domain"/>
    <property type="match status" value="1"/>
</dbReference>
<dbReference type="InterPro" id="IPR037245">
    <property type="entry name" value="FIP-RBD_C_sf"/>
</dbReference>
<dbReference type="PANTHER" id="PTHR15746:SF22">
    <property type="entry name" value="RAB11 FAMILY-INTERACTING PROTEIN 1"/>
    <property type="match status" value="1"/>
</dbReference>
<dbReference type="GeneTree" id="ENSGT00940000165511"/>
<feature type="compositionally biased region" description="Basic and acidic residues" evidence="6">
    <location>
        <begin position="1616"/>
        <end position="1628"/>
    </location>
</feature>
<evidence type="ECO:0000259" key="7">
    <source>
        <dbReference type="PROSITE" id="PS50004"/>
    </source>
</evidence>
<accession>A0A3B3RYT6</accession>